<accession>A0A915HW47</accession>
<evidence type="ECO:0000256" key="1">
    <source>
        <dbReference type="SAM" id="Phobius"/>
    </source>
</evidence>
<proteinExistence type="predicted"/>
<keyword evidence="1" id="KW-0472">Membrane</keyword>
<keyword evidence="2" id="KW-1185">Reference proteome</keyword>
<reference evidence="3" key="1">
    <citation type="submission" date="2022-11" db="UniProtKB">
        <authorList>
            <consortium name="WormBaseParasite"/>
        </authorList>
    </citation>
    <scope>IDENTIFICATION</scope>
</reference>
<dbReference type="WBParaSite" id="nRc.2.0.1.t05648-RA">
    <property type="protein sequence ID" value="nRc.2.0.1.t05648-RA"/>
    <property type="gene ID" value="nRc.2.0.1.g05648"/>
</dbReference>
<dbReference type="AlphaFoldDB" id="A0A915HW47"/>
<protein>
    <submittedName>
        <fullName evidence="3">Uncharacterized protein</fullName>
    </submittedName>
</protein>
<evidence type="ECO:0000313" key="2">
    <source>
        <dbReference type="Proteomes" id="UP000887565"/>
    </source>
</evidence>
<keyword evidence="1" id="KW-1133">Transmembrane helix</keyword>
<name>A0A915HW47_ROMCU</name>
<dbReference type="Proteomes" id="UP000887565">
    <property type="component" value="Unplaced"/>
</dbReference>
<feature type="transmembrane region" description="Helical" evidence="1">
    <location>
        <begin position="59"/>
        <end position="78"/>
    </location>
</feature>
<feature type="transmembrane region" description="Helical" evidence="1">
    <location>
        <begin position="84"/>
        <end position="100"/>
    </location>
</feature>
<organism evidence="2 3">
    <name type="scientific">Romanomermis culicivorax</name>
    <name type="common">Nematode worm</name>
    <dbReference type="NCBI Taxonomy" id="13658"/>
    <lineage>
        <taxon>Eukaryota</taxon>
        <taxon>Metazoa</taxon>
        <taxon>Ecdysozoa</taxon>
        <taxon>Nematoda</taxon>
        <taxon>Enoplea</taxon>
        <taxon>Dorylaimia</taxon>
        <taxon>Mermithida</taxon>
        <taxon>Mermithoidea</taxon>
        <taxon>Mermithidae</taxon>
        <taxon>Romanomermis</taxon>
    </lineage>
</organism>
<evidence type="ECO:0000313" key="3">
    <source>
        <dbReference type="WBParaSite" id="nRc.2.0.1.t05648-RA"/>
    </source>
</evidence>
<sequence>MGVAAAHPRAQIVEFRTLICSHKVDQLCYKILHQIALAFHSQVVRSYIVVKIKMITKSIFLIVSSLMCSVVISSQLCIFDDSRRMLGATAIMAADFFVVVHKNMVKRSSFVLDPDRVEFANQEYKRHGKDY</sequence>
<keyword evidence="1" id="KW-0812">Transmembrane</keyword>